<proteinExistence type="predicted"/>
<evidence type="ECO:0000313" key="2">
    <source>
        <dbReference type="EMBL" id="MBB6226808.1"/>
    </source>
</evidence>
<feature type="transmembrane region" description="Helical" evidence="1">
    <location>
        <begin position="182"/>
        <end position="199"/>
    </location>
</feature>
<name>A0A841LCW1_9SPHN</name>
<dbReference type="Proteomes" id="UP000538147">
    <property type="component" value="Unassembled WGS sequence"/>
</dbReference>
<evidence type="ECO:0000313" key="3">
    <source>
        <dbReference type="Proteomes" id="UP000538147"/>
    </source>
</evidence>
<sequence>MMRRLALMLCQASGRLLPASRKRWADAMFVELAHAGNDRSALVFAAGCLHAALHERLRDLDTRFAAGLWSIGIVTALFAVWQMLCAAHGIAVIFGATDGMHVALVGRGASASLIARYDAARPVVVGCFVLLGCAQLAGAWFLSRSQLRRFVLASCASLIIAATAVGIQLSIIWKLDGVPSEFYALLVQAVAVPALLGWFQRQQDRPEET</sequence>
<gene>
    <name evidence="2" type="ORF">FHS79_000970</name>
</gene>
<dbReference type="RefSeq" id="WP_188945040.1">
    <property type="nucleotide sequence ID" value="NZ_BMOX01000001.1"/>
</dbReference>
<accession>A0A841LCW1</accession>
<protein>
    <submittedName>
        <fullName evidence="2">Uncharacterized protein</fullName>
    </submittedName>
</protein>
<dbReference type="EMBL" id="JACIIV010000006">
    <property type="protein sequence ID" value="MBB6226808.1"/>
    <property type="molecule type" value="Genomic_DNA"/>
</dbReference>
<feature type="transmembrane region" description="Helical" evidence="1">
    <location>
        <begin position="150"/>
        <end position="170"/>
    </location>
</feature>
<keyword evidence="1" id="KW-0812">Transmembrane</keyword>
<keyword evidence="1" id="KW-0472">Membrane</keyword>
<feature type="transmembrane region" description="Helical" evidence="1">
    <location>
        <begin position="123"/>
        <end position="143"/>
    </location>
</feature>
<feature type="transmembrane region" description="Helical" evidence="1">
    <location>
        <begin position="66"/>
        <end position="87"/>
    </location>
</feature>
<reference evidence="2 3" key="1">
    <citation type="submission" date="2020-08" db="EMBL/GenBank/DDBJ databases">
        <title>Genomic Encyclopedia of Type Strains, Phase IV (KMG-IV): sequencing the most valuable type-strain genomes for metagenomic binning, comparative biology and taxonomic classification.</title>
        <authorList>
            <person name="Goeker M."/>
        </authorList>
    </citation>
    <scope>NUCLEOTIDE SEQUENCE [LARGE SCALE GENOMIC DNA]</scope>
    <source>
        <strain evidence="2 3">DSM 102189</strain>
    </source>
</reference>
<organism evidence="2 3">
    <name type="scientific">Polymorphobacter multimanifer</name>
    <dbReference type="NCBI Taxonomy" id="1070431"/>
    <lineage>
        <taxon>Bacteria</taxon>
        <taxon>Pseudomonadati</taxon>
        <taxon>Pseudomonadota</taxon>
        <taxon>Alphaproteobacteria</taxon>
        <taxon>Sphingomonadales</taxon>
        <taxon>Sphingosinicellaceae</taxon>
        <taxon>Polymorphobacter</taxon>
    </lineage>
</organism>
<evidence type="ECO:0000256" key="1">
    <source>
        <dbReference type="SAM" id="Phobius"/>
    </source>
</evidence>
<comment type="caution">
    <text evidence="2">The sequence shown here is derived from an EMBL/GenBank/DDBJ whole genome shotgun (WGS) entry which is preliminary data.</text>
</comment>
<dbReference type="AlphaFoldDB" id="A0A841LCW1"/>
<keyword evidence="3" id="KW-1185">Reference proteome</keyword>
<keyword evidence="1" id="KW-1133">Transmembrane helix</keyword>